<keyword evidence="3" id="KW-1185">Reference proteome</keyword>
<reference evidence="2 3" key="1">
    <citation type="journal article" date="2022" name="G3 (Bethesda)">
        <title>Whole-genome sequence and methylome profiling of the almond [Prunus dulcis (Mill.) D.A. Webb] cultivar 'Nonpareil'.</title>
        <authorList>
            <person name="D'Amico-Willman K.M."/>
            <person name="Ouma W.Z."/>
            <person name="Meulia T."/>
            <person name="Sideli G.M."/>
            <person name="Gradziel T.M."/>
            <person name="Fresnedo-Ramirez J."/>
        </authorList>
    </citation>
    <scope>NUCLEOTIDE SEQUENCE [LARGE SCALE GENOMIC DNA]</scope>
    <source>
        <strain evidence="2">Clone GOH B32 T37-40</strain>
    </source>
</reference>
<dbReference type="PROSITE" id="PS50162">
    <property type="entry name" value="RECA_2"/>
    <property type="match status" value="1"/>
</dbReference>
<sequence>MFFKISETLKALANKFRVAVVVTNQMVDFIGLDHGINGETLGNLECLHTSGRRVSPSLGLAWAHCINSRVFLARHEEYVGINSRNAPSPIYPIKHIGHFNLYLPHICPRHHLNL</sequence>
<proteinExistence type="predicted"/>
<comment type="caution">
    <text evidence="2">The sequence shown here is derived from an EMBL/GenBank/DDBJ whole genome shotgun (WGS) entry which is preliminary data.</text>
</comment>
<dbReference type="GO" id="GO:0005657">
    <property type="term" value="C:replication fork"/>
    <property type="evidence" value="ECO:0007669"/>
    <property type="project" value="TreeGrafter"/>
</dbReference>
<dbReference type="SUPFAM" id="SSF52540">
    <property type="entry name" value="P-loop containing nucleoside triphosphate hydrolases"/>
    <property type="match status" value="1"/>
</dbReference>
<evidence type="ECO:0000313" key="2">
    <source>
        <dbReference type="EMBL" id="KAI5339340.1"/>
    </source>
</evidence>
<dbReference type="EMBL" id="JAJFAZ020000003">
    <property type="protein sequence ID" value="KAI5339340.1"/>
    <property type="molecule type" value="Genomic_DNA"/>
</dbReference>
<feature type="domain" description="RecA family profile 1" evidence="1">
    <location>
        <begin position="1"/>
        <end position="26"/>
    </location>
</feature>
<dbReference type="GO" id="GO:0000400">
    <property type="term" value="F:four-way junction DNA binding"/>
    <property type="evidence" value="ECO:0007669"/>
    <property type="project" value="TreeGrafter"/>
</dbReference>
<dbReference type="GO" id="GO:0045003">
    <property type="term" value="P:double-strand break repair via synthesis-dependent strand annealing"/>
    <property type="evidence" value="ECO:0007669"/>
    <property type="project" value="TreeGrafter"/>
</dbReference>
<dbReference type="PANTHER" id="PTHR46487:SF1">
    <property type="entry name" value="DNA REPAIR PROTEIN XRCC3"/>
    <property type="match status" value="1"/>
</dbReference>
<dbReference type="PANTHER" id="PTHR46487">
    <property type="entry name" value="DNA REPAIR PROTEIN XRCC3"/>
    <property type="match status" value="1"/>
</dbReference>
<dbReference type="InterPro" id="IPR027417">
    <property type="entry name" value="P-loop_NTPase"/>
</dbReference>
<evidence type="ECO:0000313" key="3">
    <source>
        <dbReference type="Proteomes" id="UP001054821"/>
    </source>
</evidence>
<dbReference type="Proteomes" id="UP001054821">
    <property type="component" value="Chromosome 3"/>
</dbReference>
<dbReference type="AlphaFoldDB" id="A0AAD4ZAX0"/>
<protein>
    <recommendedName>
        <fullName evidence="1">RecA family profile 1 domain-containing protein</fullName>
    </recommendedName>
</protein>
<dbReference type="InterPro" id="IPR020588">
    <property type="entry name" value="RecA_ATP-bd"/>
</dbReference>
<dbReference type="GO" id="GO:0071140">
    <property type="term" value="P:resolution of mitotic recombination intermediates"/>
    <property type="evidence" value="ECO:0007669"/>
    <property type="project" value="TreeGrafter"/>
</dbReference>
<organism evidence="2 3">
    <name type="scientific">Prunus dulcis</name>
    <name type="common">Almond</name>
    <name type="synonym">Amygdalus dulcis</name>
    <dbReference type="NCBI Taxonomy" id="3755"/>
    <lineage>
        <taxon>Eukaryota</taxon>
        <taxon>Viridiplantae</taxon>
        <taxon>Streptophyta</taxon>
        <taxon>Embryophyta</taxon>
        <taxon>Tracheophyta</taxon>
        <taxon>Spermatophyta</taxon>
        <taxon>Magnoliopsida</taxon>
        <taxon>eudicotyledons</taxon>
        <taxon>Gunneridae</taxon>
        <taxon>Pentapetalae</taxon>
        <taxon>rosids</taxon>
        <taxon>fabids</taxon>
        <taxon>Rosales</taxon>
        <taxon>Rosaceae</taxon>
        <taxon>Amygdaloideae</taxon>
        <taxon>Amygdaleae</taxon>
        <taxon>Prunus</taxon>
    </lineage>
</organism>
<gene>
    <name evidence="2" type="ORF">L3X38_018612</name>
</gene>
<dbReference type="GO" id="GO:0033065">
    <property type="term" value="C:Rad51C-XRCC3 complex"/>
    <property type="evidence" value="ECO:0007669"/>
    <property type="project" value="TreeGrafter"/>
</dbReference>
<evidence type="ECO:0000259" key="1">
    <source>
        <dbReference type="PROSITE" id="PS50162"/>
    </source>
</evidence>
<dbReference type="GO" id="GO:0005524">
    <property type="term" value="F:ATP binding"/>
    <property type="evidence" value="ECO:0007669"/>
    <property type="project" value="InterPro"/>
</dbReference>
<name>A0AAD4ZAX0_PRUDU</name>
<accession>A0AAD4ZAX0</accession>
<dbReference type="GO" id="GO:0000722">
    <property type="term" value="P:telomere maintenance via recombination"/>
    <property type="evidence" value="ECO:0007669"/>
    <property type="project" value="TreeGrafter"/>
</dbReference>
<dbReference type="GO" id="GO:0090656">
    <property type="term" value="P:t-circle formation"/>
    <property type="evidence" value="ECO:0007669"/>
    <property type="project" value="TreeGrafter"/>
</dbReference>
<dbReference type="Gene3D" id="3.40.50.300">
    <property type="entry name" value="P-loop containing nucleotide triphosphate hydrolases"/>
    <property type="match status" value="1"/>
</dbReference>
<dbReference type="GO" id="GO:0140664">
    <property type="term" value="F:ATP-dependent DNA damage sensor activity"/>
    <property type="evidence" value="ECO:0007669"/>
    <property type="project" value="InterPro"/>
</dbReference>